<dbReference type="Gene3D" id="1.20.120.730">
    <property type="entry name" value="Sec23/Sec24 helical domain"/>
    <property type="match status" value="1"/>
</dbReference>
<name>A0A5J4YZA8_PORPP</name>
<evidence type="ECO:0000259" key="8">
    <source>
        <dbReference type="Pfam" id="PF08033"/>
    </source>
</evidence>
<evidence type="ECO:0000313" key="10">
    <source>
        <dbReference type="Proteomes" id="UP000324585"/>
    </source>
</evidence>
<keyword evidence="2" id="KW-0813">Transport</keyword>
<dbReference type="InterPro" id="IPR006900">
    <property type="entry name" value="Sec23/24_helical_dom"/>
</dbReference>
<feature type="domain" description="Sec23/Sec24 beta-sandwich" evidence="8">
    <location>
        <begin position="647"/>
        <end position="753"/>
    </location>
</feature>
<dbReference type="InterPro" id="IPR050550">
    <property type="entry name" value="SEC23_SEC24_subfamily"/>
</dbReference>
<feature type="domain" description="Zinc finger Sec23/Sec24-type" evidence="5">
    <location>
        <begin position="288"/>
        <end position="325"/>
    </location>
</feature>
<dbReference type="EMBL" id="VRMN01000002">
    <property type="protein sequence ID" value="KAA8496455.1"/>
    <property type="molecule type" value="Genomic_DNA"/>
</dbReference>
<evidence type="ECO:0000256" key="2">
    <source>
        <dbReference type="ARBA" id="ARBA00022448"/>
    </source>
</evidence>
<feature type="region of interest" description="Disordered" evidence="4">
    <location>
        <begin position="1"/>
        <end position="48"/>
    </location>
</feature>
<dbReference type="InterPro" id="IPR036175">
    <property type="entry name" value="Sec23/24_helical_dom_sf"/>
</dbReference>
<dbReference type="Pfam" id="PF04815">
    <property type="entry name" value="Sec23_helical"/>
    <property type="match status" value="1"/>
</dbReference>
<dbReference type="Gene3D" id="3.40.50.410">
    <property type="entry name" value="von Willebrand factor, type A domain"/>
    <property type="match status" value="1"/>
</dbReference>
<dbReference type="GO" id="GO:0008270">
    <property type="term" value="F:zinc ion binding"/>
    <property type="evidence" value="ECO:0007669"/>
    <property type="project" value="InterPro"/>
</dbReference>
<proteinExistence type="inferred from homology"/>
<keyword evidence="10" id="KW-1185">Reference proteome</keyword>
<dbReference type="SUPFAM" id="SSF81995">
    <property type="entry name" value="beta-sandwich domain of Sec23/24"/>
    <property type="match status" value="2"/>
</dbReference>
<dbReference type="InterPro" id="IPR029006">
    <property type="entry name" value="ADF-H/Gelsolin-like_dom_sf"/>
</dbReference>
<dbReference type="AlphaFoldDB" id="A0A5J4YZA8"/>
<protein>
    <submittedName>
        <fullName evidence="9">Protein transport protein Sec24-like CEF</fullName>
    </submittedName>
</protein>
<feature type="domain" description="Sec23/Sec24 helical" evidence="7">
    <location>
        <begin position="768"/>
        <end position="874"/>
    </location>
</feature>
<dbReference type="InterPro" id="IPR036465">
    <property type="entry name" value="vWFA_dom_sf"/>
</dbReference>
<dbReference type="Pfam" id="PF08033">
    <property type="entry name" value="Sec23_BS"/>
    <property type="match status" value="1"/>
</dbReference>
<comment type="similarity">
    <text evidence="1">Belongs to the SEC23/SEC24 family. SEC24 subfamily.</text>
</comment>
<evidence type="ECO:0000259" key="7">
    <source>
        <dbReference type="Pfam" id="PF04815"/>
    </source>
</evidence>
<dbReference type="InterPro" id="IPR006895">
    <property type="entry name" value="Znf_Sec23_Sec24"/>
</dbReference>
<evidence type="ECO:0000313" key="9">
    <source>
        <dbReference type="EMBL" id="KAA8496455.1"/>
    </source>
</evidence>
<dbReference type="Pfam" id="PF04810">
    <property type="entry name" value="zf-Sec23_Sec24"/>
    <property type="match status" value="1"/>
</dbReference>
<dbReference type="Gene3D" id="2.30.30.380">
    <property type="entry name" value="Zn-finger domain of Sec23/24"/>
    <property type="match status" value="1"/>
</dbReference>
<dbReference type="PANTHER" id="PTHR13803">
    <property type="entry name" value="SEC24-RELATED PROTEIN"/>
    <property type="match status" value="1"/>
</dbReference>
<evidence type="ECO:0000256" key="4">
    <source>
        <dbReference type="SAM" id="MobiDB-lite"/>
    </source>
</evidence>
<dbReference type="SUPFAM" id="SSF81811">
    <property type="entry name" value="Helical domain of Sec23/24"/>
    <property type="match status" value="1"/>
</dbReference>
<dbReference type="GO" id="GO:0006886">
    <property type="term" value="P:intracellular protein transport"/>
    <property type="evidence" value="ECO:0007669"/>
    <property type="project" value="InterPro"/>
</dbReference>
<evidence type="ECO:0000259" key="5">
    <source>
        <dbReference type="Pfam" id="PF04810"/>
    </source>
</evidence>
<reference evidence="10" key="1">
    <citation type="journal article" date="2019" name="Nat. Commun.">
        <title>Expansion of phycobilisome linker gene families in mesophilic red algae.</title>
        <authorList>
            <person name="Lee J."/>
            <person name="Kim D."/>
            <person name="Bhattacharya D."/>
            <person name="Yoon H.S."/>
        </authorList>
    </citation>
    <scope>NUCLEOTIDE SEQUENCE [LARGE SCALE GENOMIC DNA]</scope>
    <source>
        <strain evidence="10">CCMP 1328</strain>
    </source>
</reference>
<accession>A0A5J4YZA8</accession>
<dbReference type="InterPro" id="IPR006896">
    <property type="entry name" value="Sec23/24_trunk_dom"/>
</dbReference>
<feature type="domain" description="Sec23/Sec24 trunk" evidence="6">
    <location>
        <begin position="367"/>
        <end position="641"/>
    </location>
</feature>
<dbReference type="SUPFAM" id="SSF82754">
    <property type="entry name" value="C-terminal, gelsolin-like domain of Sec23/24"/>
    <property type="match status" value="1"/>
</dbReference>
<dbReference type="InterPro" id="IPR036174">
    <property type="entry name" value="Znf_Sec23_Sec24_sf"/>
</dbReference>
<dbReference type="OrthoDB" id="49016at2759"/>
<dbReference type="SUPFAM" id="SSF82919">
    <property type="entry name" value="Zn-finger domain of Sec23/24"/>
    <property type="match status" value="1"/>
</dbReference>
<sequence length="1072" mass="115056">MSGARRASMRPVAPEMMARNVQPPPSPAFAQQPYAGGGWAPQQQMGASDQDMMAVHGAARPMPQDLYSMNGSVEGVNAHMAYATQQMDRMSVQPLQPQAQDPYLYYQQQQQQQQEQQQQQQLYPSYAPVAPQSQSQALHQGQPQTYMPAAAVPPFLQQQRYPAGGLGASAPVPAPVSAPAPENKLNTSVMPRPPLLDPACGEPRALYMRHGPNPHAPPRSNSAYIGIDDGSAIPRFVRLSTNAVAVSRAMHAKSAIPFGALLMPFARVAPGEYNVREVDMRTMFGGGPLRCSRCRAYANPGFKFLSGGAKFECNLCRQVCDTPPEHMGEVDRASGLRVDALNGSRPEFQFGSVEYIVGSADYLLRPPKPPAFVFVIDVSASSLTSGLAAVVINTLRYILNNAEHVLPGYAAGATVSIVTYDRGIQFYDCRQQQALTQEQDNGMQEMAQILHVVDVDDPFVPLGGEGFFCSPKKALAALDAICAAWPALAPSSNIGGEPVSSVPPAAGASGSSCLGSALAAINMALEARGGKVFAFVASMPTIGLGKLERRGAPPAMLSEQRETDLLKASADDFYGKLGSEMGEKYISVDLFLCPSSIGGAAELDVASLAPLPKHCGGVALLYARFEAWRDGDVLSRQVLRAVSGVHAFEAMTRVRVSPGLECTEYFGNFTRPLHGHEILSPVMSSESCVAVLLNHEDDLEKGASDKSVMPHGTGSSAPGLNNPLDFARMPCIQSATLYTDPNGQRRIRVHTVFAQKTSSLADVFKFADVDCVLALLAKRAAQAALSGAEPVSKCREAMVRRSILMLYVYRKFCATAASSGQLILPEALKVLPVCLLGLSKSCALSDRASYAGRSGWPSVDERAHALSRLGSAPSGEIAALAYPRIFALESLPPEAGEPLPCNSNYVLPDPSMEPVALPNALPAGSDQMEASRVLLIEDGLTLTAVVGAEVNPDILAECFEISYRAEDGAPAVFKLRGSVPLSSNPPGEYGMRVQRIVEHLVESRFGLVGVRVLSYADMDANVHSFVEDKDGGFALSYVEFLKYAHRKIMDLYSKDTVPKEFKAWENLSQGWE</sequence>
<dbReference type="InterPro" id="IPR036180">
    <property type="entry name" value="Gelsolin-like_dom_sf"/>
</dbReference>
<dbReference type="Proteomes" id="UP000324585">
    <property type="component" value="Unassembled WGS sequence"/>
</dbReference>
<gene>
    <name evidence="9" type="ORF">FVE85_0184</name>
</gene>
<dbReference type="Gene3D" id="3.40.20.10">
    <property type="entry name" value="Severin"/>
    <property type="match status" value="1"/>
</dbReference>
<evidence type="ECO:0000259" key="6">
    <source>
        <dbReference type="Pfam" id="PF04811"/>
    </source>
</evidence>
<organism evidence="9 10">
    <name type="scientific">Porphyridium purpureum</name>
    <name type="common">Red alga</name>
    <name type="synonym">Porphyridium cruentum</name>
    <dbReference type="NCBI Taxonomy" id="35688"/>
    <lineage>
        <taxon>Eukaryota</taxon>
        <taxon>Rhodophyta</taxon>
        <taxon>Bangiophyceae</taxon>
        <taxon>Porphyridiales</taxon>
        <taxon>Porphyridiaceae</taxon>
        <taxon>Porphyridium</taxon>
    </lineage>
</organism>
<dbReference type="InterPro" id="IPR012990">
    <property type="entry name" value="Beta-sandwich_Sec23_24"/>
</dbReference>
<keyword evidence="3" id="KW-0653">Protein transport</keyword>
<dbReference type="SUPFAM" id="SSF53300">
    <property type="entry name" value="vWA-like"/>
    <property type="match status" value="1"/>
</dbReference>
<dbReference type="GO" id="GO:0070971">
    <property type="term" value="C:endoplasmic reticulum exit site"/>
    <property type="evidence" value="ECO:0007669"/>
    <property type="project" value="TreeGrafter"/>
</dbReference>
<evidence type="ECO:0000256" key="3">
    <source>
        <dbReference type="ARBA" id="ARBA00022927"/>
    </source>
</evidence>
<evidence type="ECO:0000256" key="1">
    <source>
        <dbReference type="ARBA" id="ARBA00008334"/>
    </source>
</evidence>
<dbReference type="OMA" id="INPFMTF"/>
<comment type="caution">
    <text evidence="9">The sequence shown here is derived from an EMBL/GenBank/DDBJ whole genome shotgun (WGS) entry which is preliminary data.</text>
</comment>
<dbReference type="GO" id="GO:0030127">
    <property type="term" value="C:COPII vesicle coat"/>
    <property type="evidence" value="ECO:0007669"/>
    <property type="project" value="InterPro"/>
</dbReference>
<dbReference type="GO" id="GO:0000149">
    <property type="term" value="F:SNARE binding"/>
    <property type="evidence" value="ECO:0007669"/>
    <property type="project" value="TreeGrafter"/>
</dbReference>
<dbReference type="Gene3D" id="2.60.40.1670">
    <property type="entry name" value="beta-sandwich domain of Sec23/24"/>
    <property type="match status" value="1"/>
</dbReference>
<dbReference type="Pfam" id="PF04811">
    <property type="entry name" value="Sec23_trunk"/>
    <property type="match status" value="1"/>
</dbReference>
<dbReference type="GO" id="GO:0090110">
    <property type="term" value="P:COPII-coated vesicle cargo loading"/>
    <property type="evidence" value="ECO:0007669"/>
    <property type="project" value="TreeGrafter"/>
</dbReference>